<dbReference type="InterPro" id="IPR013422">
    <property type="entry name" value="CRISPR-assoc_prot_Cas5_N"/>
</dbReference>
<sequence>MKALWLKVTVPVASFRRPLDHNYQRTLPHPPPTTLLGLAGAALGLSDFEMWSSFSPLRGIKVSVVALNKPGLARDMWTLRKIKGNKIVELSPYFRELLFYARYILLYGGEEELLQKLKKAFMDPVYPLSLGREDELLLLEDMGISEILNGKAVFSGTILPGELKRLNFKWIPVPGIEVEPPVVENLPLGFNVDKKGVRSPLNIQPFTFLPYGVEIETKDIEAFTAPILEGRNFTWMPGVF</sequence>
<dbReference type="GO" id="GO:0051607">
    <property type="term" value="P:defense response to virus"/>
    <property type="evidence" value="ECO:0007669"/>
    <property type="project" value="UniProtKB-KW"/>
</dbReference>
<dbReference type="CDD" id="cd09693">
    <property type="entry name" value="Cas5_I"/>
    <property type="match status" value="1"/>
</dbReference>
<evidence type="ECO:0000313" key="3">
    <source>
        <dbReference type="Proteomes" id="UP000264445"/>
    </source>
</evidence>
<organism evidence="2 3">
    <name type="scientific">Caldanaerobacter subterraneus</name>
    <dbReference type="NCBI Taxonomy" id="911092"/>
    <lineage>
        <taxon>Bacteria</taxon>
        <taxon>Bacillati</taxon>
        <taxon>Bacillota</taxon>
        <taxon>Clostridia</taxon>
        <taxon>Thermoanaerobacterales</taxon>
        <taxon>Thermoanaerobacteraceae</taxon>
        <taxon>Caldanaerobacter</taxon>
    </lineage>
</organism>
<evidence type="ECO:0000313" key="2">
    <source>
        <dbReference type="EMBL" id="HBT48321.1"/>
    </source>
</evidence>
<keyword evidence="1" id="KW-0051">Antiviral defense</keyword>
<dbReference type="InterPro" id="IPR021124">
    <property type="entry name" value="CRISPR-assoc_prot_Cas5"/>
</dbReference>
<dbReference type="EMBL" id="DOLB01000007">
    <property type="protein sequence ID" value="HBT48321.1"/>
    <property type="molecule type" value="Genomic_DNA"/>
</dbReference>
<protein>
    <submittedName>
        <fullName evidence="2">CRISPR-associated protein Cas5</fullName>
    </submittedName>
</protein>
<dbReference type="Gene3D" id="3.30.70.2660">
    <property type="match status" value="1"/>
</dbReference>
<dbReference type="RefSeq" id="WP_011026653.1">
    <property type="nucleotide sequence ID" value="NZ_DOLB01000007.1"/>
</dbReference>
<comment type="caution">
    <text evidence="2">The sequence shown here is derived from an EMBL/GenBank/DDBJ whole genome shotgun (WGS) entry which is preliminary data.</text>
</comment>
<evidence type="ECO:0000256" key="1">
    <source>
        <dbReference type="ARBA" id="ARBA00023118"/>
    </source>
</evidence>
<reference evidence="2 3" key="1">
    <citation type="journal article" date="2018" name="Nat. Biotechnol.">
        <title>A standardized bacterial taxonomy based on genome phylogeny substantially revises the tree of life.</title>
        <authorList>
            <person name="Parks D.H."/>
            <person name="Chuvochina M."/>
            <person name="Waite D.W."/>
            <person name="Rinke C."/>
            <person name="Skarshewski A."/>
            <person name="Chaumeil P.A."/>
            <person name="Hugenholtz P."/>
        </authorList>
    </citation>
    <scope>NUCLEOTIDE SEQUENCE [LARGE SCALE GENOMIC DNA]</scope>
    <source>
        <strain evidence="2">UBA12544</strain>
    </source>
</reference>
<accession>A0A101E4A1</accession>
<dbReference type="GO" id="GO:0043571">
    <property type="term" value="P:maintenance of CRISPR repeat elements"/>
    <property type="evidence" value="ECO:0007669"/>
    <property type="project" value="InterPro"/>
</dbReference>
<dbReference type="Proteomes" id="UP000264445">
    <property type="component" value="Unassembled WGS sequence"/>
</dbReference>
<dbReference type="AlphaFoldDB" id="A0A101E4A1"/>
<dbReference type="Pfam" id="PF09704">
    <property type="entry name" value="Cas_Cas5d"/>
    <property type="match status" value="1"/>
</dbReference>
<proteinExistence type="predicted"/>
<name>A0A101E4A1_9THEO</name>
<gene>
    <name evidence="2" type="ORF">DEA61_00260</name>
</gene>
<dbReference type="NCBIfam" id="TIGR02593">
    <property type="entry name" value="CRISPR_cas5"/>
    <property type="match status" value="1"/>
</dbReference>
<dbReference type="OMA" id="EIFFACE"/>